<dbReference type="EMBL" id="PCYI01000018">
    <property type="protein sequence ID" value="PIR44872.1"/>
    <property type="molecule type" value="Genomic_DNA"/>
</dbReference>
<reference evidence="1 2" key="1">
    <citation type="submission" date="2017-09" db="EMBL/GenBank/DDBJ databases">
        <title>Depth-based differentiation of microbial function through sediment-hosted aquifers and enrichment of novel symbionts in the deep terrestrial subsurface.</title>
        <authorList>
            <person name="Probst A.J."/>
            <person name="Ladd B."/>
            <person name="Jarett J.K."/>
            <person name="Geller-Mcgrath D.E."/>
            <person name="Sieber C.M."/>
            <person name="Emerson J.B."/>
            <person name="Anantharaman K."/>
            <person name="Thomas B.C."/>
            <person name="Malmstrom R."/>
            <person name="Stieglmeier M."/>
            <person name="Klingl A."/>
            <person name="Woyke T."/>
            <person name="Ryan C.M."/>
            <person name="Banfield J.F."/>
        </authorList>
    </citation>
    <scope>NUCLEOTIDE SEQUENCE [LARGE SCALE GENOMIC DNA]</scope>
    <source>
        <strain evidence="1">CG10_big_fil_rev_8_21_14_0_10_51_16</strain>
    </source>
</reference>
<protein>
    <submittedName>
        <fullName evidence="1">Uncharacterized protein</fullName>
    </submittedName>
</protein>
<evidence type="ECO:0000313" key="1">
    <source>
        <dbReference type="EMBL" id="PIR44872.1"/>
    </source>
</evidence>
<gene>
    <name evidence="1" type="ORF">COV10_02515</name>
</gene>
<proteinExistence type="predicted"/>
<comment type="caution">
    <text evidence="1">The sequence shown here is derived from an EMBL/GenBank/DDBJ whole genome shotgun (WGS) entry which is preliminary data.</text>
</comment>
<organism evidence="1 2">
    <name type="scientific">Candidatus Vogelbacteria bacterium CG10_big_fil_rev_8_21_14_0_10_51_16</name>
    <dbReference type="NCBI Taxonomy" id="1975045"/>
    <lineage>
        <taxon>Bacteria</taxon>
        <taxon>Candidatus Vogeliibacteriota</taxon>
    </lineage>
</organism>
<dbReference type="Proteomes" id="UP000228767">
    <property type="component" value="Unassembled WGS sequence"/>
</dbReference>
<sequence>MNPLLVDGAYELDLDELPALPFSGATHVPHPGLRGYLKVEKWPDGLYLNCRKAELYWSPDQLGDKCIQGHKLREELEARGGNVPARLLDFLEEHPEFWPEDWKVDAEGNPLNLFAWADLFRNADGNLCVRYAYWHEGRVVVDYGWLDLGWGRQNPAASCASASPLATQP</sequence>
<name>A0A2H0RE92_9BACT</name>
<accession>A0A2H0RE92</accession>
<dbReference type="AlphaFoldDB" id="A0A2H0RE92"/>
<evidence type="ECO:0000313" key="2">
    <source>
        <dbReference type="Proteomes" id="UP000228767"/>
    </source>
</evidence>